<dbReference type="PANTHER" id="PTHR40980:SF4">
    <property type="entry name" value="TONB-DEPENDENT RECEPTOR-LIKE BETA-BARREL DOMAIN-CONTAINING PROTEIN"/>
    <property type="match status" value="1"/>
</dbReference>
<dbReference type="Gene3D" id="2.170.130.10">
    <property type="entry name" value="TonB-dependent receptor, plug domain"/>
    <property type="match status" value="1"/>
</dbReference>
<dbReference type="EMBL" id="RAPN01000001">
    <property type="protein sequence ID" value="RKD92841.1"/>
    <property type="molecule type" value="Genomic_DNA"/>
</dbReference>
<name>A0A419WBI2_9BACT</name>
<dbReference type="InterPro" id="IPR036942">
    <property type="entry name" value="Beta-barrel_TonB_sf"/>
</dbReference>
<sequence length="826" mass="93097">MYKKRITWLLLFAACFANISALANPDNAPSEKSVIKGKVIEKDSNTPMEYANISIYNSADSTLVTGGITNPEGEFTIEKINNGTYYVEANFIGFNKTRINNIKVTNDKKAIDLGTIPLEASHQELGSVEVVAEKPRLEYKVDKKVINVDQDINAAGGTAVDVLENTPSVQVDIEGNVTLRGSSSFTVFIDGRPSALSGSDALQQIPASALENIEIITNPSAKYDPDGMAGIINLVTKKNALTGFDGILNVSGSTNESRSLDFTVNHKNEKRQFTFGFDTSDRISNGEHHSTRETFYTDSTEYMNSDGDREFNRHGYRFKGGVDLYLTDKTTLGFNANVGTFNFDSKSDVHDYYKTEYLDNSPFTEKYTLETEDADRNNNFVDASVNFLHKYSEDGTHKLEGMFYFRDRNGDDVEYQSEVIADENYNPSDVYDLRVRTTEGEDSQDYRAKLDYTRPLGETGKLEAGFQSTMRRETQDYIFEDYDTETQDWINNADYTSSMDFKRDIHALYTTYSNKFNKLEMMAGLRGEYTNRETKHQGTDAETYTLNRFDFFPSVHASYEVLEGTQLMASYSRRIDRPRGRDLDPFETFMNQTTIRKGNPELKPAYTNSYDMSVMKRFGGSFVSLDAFHRKTKDVNDRITEVLDDGTYLLTSANVGDNKSTGGELMLNLNLAKWLLVNTSISVYQYELQAEVLGEYVSRSSLNKDGRMNATFKFSQSARLQIDGNYRGPSVSAQGDRDGSFYSNISYRQELMNRKLTATLSMQDIFGSGGWQGTNSGTNFNSTFKFKHEPRVVQLTLSFKLNNYKTENGRNGGDGTNEMEFDGGAY</sequence>
<evidence type="ECO:0000259" key="10">
    <source>
        <dbReference type="Pfam" id="PF14905"/>
    </source>
</evidence>
<evidence type="ECO:0000313" key="12">
    <source>
        <dbReference type="Proteomes" id="UP000283387"/>
    </source>
</evidence>
<keyword evidence="8" id="KW-0732">Signal</keyword>
<evidence type="ECO:0000256" key="3">
    <source>
        <dbReference type="ARBA" id="ARBA00022452"/>
    </source>
</evidence>
<dbReference type="SUPFAM" id="SSF49464">
    <property type="entry name" value="Carboxypeptidase regulatory domain-like"/>
    <property type="match status" value="1"/>
</dbReference>
<protein>
    <submittedName>
        <fullName evidence="11">Outer membrane receptor protein involved in Fe transport</fullName>
    </submittedName>
</protein>
<dbReference type="Gene3D" id="2.40.170.20">
    <property type="entry name" value="TonB-dependent receptor, beta-barrel domain"/>
    <property type="match status" value="1"/>
</dbReference>
<evidence type="ECO:0000256" key="8">
    <source>
        <dbReference type="SAM" id="SignalP"/>
    </source>
</evidence>
<comment type="similarity">
    <text evidence="7">Belongs to the TonB-dependent receptor family.</text>
</comment>
<dbReference type="SUPFAM" id="SSF56935">
    <property type="entry name" value="Porins"/>
    <property type="match status" value="1"/>
</dbReference>
<keyword evidence="2 7" id="KW-0813">Transport</keyword>
<keyword evidence="3 7" id="KW-1134">Transmembrane beta strand</keyword>
<dbReference type="Pfam" id="PF07715">
    <property type="entry name" value="Plug"/>
    <property type="match status" value="1"/>
</dbReference>
<accession>A0A419WBI2</accession>
<keyword evidence="6 7" id="KW-0998">Cell outer membrane</keyword>
<reference evidence="11 12" key="1">
    <citation type="submission" date="2018-09" db="EMBL/GenBank/DDBJ databases">
        <title>Genomic Encyclopedia of Archaeal and Bacterial Type Strains, Phase II (KMG-II): from individual species to whole genera.</title>
        <authorList>
            <person name="Goeker M."/>
        </authorList>
    </citation>
    <scope>NUCLEOTIDE SEQUENCE [LARGE SCALE GENOMIC DNA]</scope>
    <source>
        <strain evidence="11 12">DSM 27148</strain>
    </source>
</reference>
<evidence type="ECO:0000256" key="2">
    <source>
        <dbReference type="ARBA" id="ARBA00022448"/>
    </source>
</evidence>
<keyword evidence="12" id="KW-1185">Reference proteome</keyword>
<dbReference type="InterPro" id="IPR008969">
    <property type="entry name" value="CarboxyPept-like_regulatory"/>
</dbReference>
<comment type="caution">
    <text evidence="11">The sequence shown here is derived from an EMBL/GenBank/DDBJ whole genome shotgun (WGS) entry which is preliminary data.</text>
</comment>
<dbReference type="InterPro" id="IPR012910">
    <property type="entry name" value="Plug_dom"/>
</dbReference>
<evidence type="ECO:0000256" key="1">
    <source>
        <dbReference type="ARBA" id="ARBA00004571"/>
    </source>
</evidence>
<organism evidence="11 12">
    <name type="scientific">Mangrovibacterium diazotrophicum</name>
    <dbReference type="NCBI Taxonomy" id="1261403"/>
    <lineage>
        <taxon>Bacteria</taxon>
        <taxon>Pseudomonadati</taxon>
        <taxon>Bacteroidota</taxon>
        <taxon>Bacteroidia</taxon>
        <taxon>Marinilabiliales</taxon>
        <taxon>Prolixibacteraceae</taxon>
        <taxon>Mangrovibacterium</taxon>
    </lineage>
</organism>
<evidence type="ECO:0000313" key="11">
    <source>
        <dbReference type="EMBL" id="RKD92841.1"/>
    </source>
</evidence>
<evidence type="ECO:0000256" key="7">
    <source>
        <dbReference type="PROSITE-ProRule" id="PRU01360"/>
    </source>
</evidence>
<evidence type="ECO:0000256" key="4">
    <source>
        <dbReference type="ARBA" id="ARBA00022692"/>
    </source>
</evidence>
<keyword evidence="4 7" id="KW-0812">Transmembrane</keyword>
<comment type="subcellular location">
    <subcellularLocation>
        <location evidence="1 7">Cell outer membrane</location>
        <topology evidence="1 7">Multi-pass membrane protein</topology>
    </subcellularLocation>
</comment>
<dbReference type="Pfam" id="PF13620">
    <property type="entry name" value="CarboxypepD_reg"/>
    <property type="match status" value="1"/>
</dbReference>
<keyword evidence="11" id="KW-0675">Receptor</keyword>
<feature type="signal peptide" evidence="8">
    <location>
        <begin position="1"/>
        <end position="23"/>
    </location>
</feature>
<dbReference type="PROSITE" id="PS52016">
    <property type="entry name" value="TONB_DEPENDENT_REC_3"/>
    <property type="match status" value="1"/>
</dbReference>
<dbReference type="InterPro" id="IPR039426">
    <property type="entry name" value="TonB-dep_rcpt-like"/>
</dbReference>
<feature type="domain" description="TonB-dependent receptor plug" evidence="9">
    <location>
        <begin position="145"/>
        <end position="231"/>
    </location>
</feature>
<evidence type="ECO:0000256" key="5">
    <source>
        <dbReference type="ARBA" id="ARBA00023136"/>
    </source>
</evidence>
<dbReference type="Pfam" id="PF14905">
    <property type="entry name" value="OMP_b-brl_3"/>
    <property type="match status" value="1"/>
</dbReference>
<dbReference type="GO" id="GO:0009279">
    <property type="term" value="C:cell outer membrane"/>
    <property type="evidence" value="ECO:0007669"/>
    <property type="project" value="UniProtKB-SubCell"/>
</dbReference>
<dbReference type="InterPro" id="IPR041700">
    <property type="entry name" value="OMP_b-brl_3"/>
</dbReference>
<dbReference type="InterPro" id="IPR037066">
    <property type="entry name" value="Plug_dom_sf"/>
</dbReference>
<dbReference type="AlphaFoldDB" id="A0A419WBI2"/>
<evidence type="ECO:0000259" key="9">
    <source>
        <dbReference type="Pfam" id="PF07715"/>
    </source>
</evidence>
<dbReference type="RefSeq" id="WP_120274014.1">
    <property type="nucleotide sequence ID" value="NZ_RAPN01000001.1"/>
</dbReference>
<dbReference type="PANTHER" id="PTHR40980">
    <property type="entry name" value="PLUG DOMAIN-CONTAINING PROTEIN"/>
    <property type="match status" value="1"/>
</dbReference>
<dbReference type="OrthoDB" id="910296at2"/>
<dbReference type="Proteomes" id="UP000283387">
    <property type="component" value="Unassembled WGS sequence"/>
</dbReference>
<keyword evidence="5 7" id="KW-0472">Membrane</keyword>
<gene>
    <name evidence="11" type="ORF">BC643_3218</name>
</gene>
<evidence type="ECO:0000256" key="6">
    <source>
        <dbReference type="ARBA" id="ARBA00023237"/>
    </source>
</evidence>
<feature type="domain" description="Outer membrane protein beta-barrel" evidence="10">
    <location>
        <begin position="397"/>
        <end position="799"/>
    </location>
</feature>
<proteinExistence type="inferred from homology"/>
<dbReference type="Gene3D" id="2.60.40.1120">
    <property type="entry name" value="Carboxypeptidase-like, regulatory domain"/>
    <property type="match status" value="1"/>
</dbReference>
<feature type="chain" id="PRO_5019228119" evidence="8">
    <location>
        <begin position="24"/>
        <end position="826"/>
    </location>
</feature>